<feature type="chain" id="PRO_5045335717" evidence="2">
    <location>
        <begin position="28"/>
        <end position="477"/>
    </location>
</feature>
<evidence type="ECO:0000256" key="1">
    <source>
        <dbReference type="SAM" id="MobiDB-lite"/>
    </source>
</evidence>
<proteinExistence type="predicted"/>
<accession>A0ABV3DTN0</accession>
<comment type="caution">
    <text evidence="3">The sequence shown here is derived from an EMBL/GenBank/DDBJ whole genome shotgun (WGS) entry which is preliminary data.</text>
</comment>
<keyword evidence="4" id="KW-1185">Reference proteome</keyword>
<name>A0ABV3DTN0_9ACTN</name>
<evidence type="ECO:0000313" key="4">
    <source>
        <dbReference type="Proteomes" id="UP001551482"/>
    </source>
</evidence>
<feature type="compositionally biased region" description="Polar residues" evidence="1">
    <location>
        <begin position="51"/>
        <end position="60"/>
    </location>
</feature>
<dbReference type="Proteomes" id="UP001551482">
    <property type="component" value="Unassembled WGS sequence"/>
</dbReference>
<sequence>MLLAKILGAAGAVLLTASLTTALTASAEEPAPTAKFVFDPSTGEVPVGGETPSNGTGSTISVVDAPCPETHRYRFRLQLVNADESQIKSVAYNRPAADGTIPVQTNINFWKTAAVLPQSGEVWQMRALCYIDAASAPLVLAKAIVQVTGTTWTAAPLANEYHPEIVNMGLTYTAGTAGAFQARGFRPFDQVVVAARPESDAAATPVEITTFTLDGSGGLPGTTTITVPGSWTTGTYRFVITGTQTGGAPLERTAVIQASNFGISLAPQNVKANEQVTVGLTGFAPNEQVELKFRTGEQAPLWQTVTVDDQGAHSQAFALPSGTQPGAHAVQADGKTSKASAVLQLGVLPATTTPPTTPPPTSPPPTTTPPTSEPPTSSPPPTGTGDPTDTATPTETGTPTATDTGGSNGGGDSGGSNGGDSGGSGGSGGKGGGLASTGAMSDPRLFGTVGGLLMAGSAAVWYRMRRRSTLLEADGTT</sequence>
<reference evidence="3 4" key="1">
    <citation type="submission" date="2024-06" db="EMBL/GenBank/DDBJ databases">
        <title>The Natural Products Discovery Center: Release of the First 8490 Sequenced Strains for Exploring Actinobacteria Biosynthetic Diversity.</title>
        <authorList>
            <person name="Kalkreuter E."/>
            <person name="Kautsar S.A."/>
            <person name="Yang D."/>
            <person name="Bader C.D."/>
            <person name="Teijaro C.N."/>
            <person name="Fluegel L."/>
            <person name="Davis C.M."/>
            <person name="Simpson J.R."/>
            <person name="Lauterbach L."/>
            <person name="Steele A.D."/>
            <person name="Gui C."/>
            <person name="Meng S."/>
            <person name="Li G."/>
            <person name="Viehrig K."/>
            <person name="Ye F."/>
            <person name="Su P."/>
            <person name="Kiefer A.F."/>
            <person name="Nichols A."/>
            <person name="Cepeda A.J."/>
            <person name="Yan W."/>
            <person name="Fan B."/>
            <person name="Jiang Y."/>
            <person name="Adhikari A."/>
            <person name="Zheng C.-J."/>
            <person name="Schuster L."/>
            <person name="Cowan T.M."/>
            <person name="Smanski M.J."/>
            <person name="Chevrette M.G."/>
            <person name="De Carvalho L.P.S."/>
            <person name="Shen B."/>
        </authorList>
    </citation>
    <scope>NUCLEOTIDE SEQUENCE [LARGE SCALE GENOMIC DNA]</scope>
    <source>
        <strain evidence="3 4">NPDC048946</strain>
    </source>
</reference>
<evidence type="ECO:0000313" key="3">
    <source>
        <dbReference type="EMBL" id="MEU8139109.1"/>
    </source>
</evidence>
<dbReference type="RefSeq" id="WP_358362984.1">
    <property type="nucleotide sequence ID" value="NZ_JBEZFP010000154.1"/>
</dbReference>
<evidence type="ECO:0000256" key="2">
    <source>
        <dbReference type="SAM" id="SignalP"/>
    </source>
</evidence>
<feature type="signal peptide" evidence="2">
    <location>
        <begin position="1"/>
        <end position="27"/>
    </location>
</feature>
<protein>
    <submittedName>
        <fullName evidence="3">Uncharacterized protein</fullName>
    </submittedName>
</protein>
<organism evidence="3 4">
    <name type="scientific">Streptodolium elevatio</name>
    <dbReference type="NCBI Taxonomy" id="3157996"/>
    <lineage>
        <taxon>Bacteria</taxon>
        <taxon>Bacillati</taxon>
        <taxon>Actinomycetota</taxon>
        <taxon>Actinomycetes</taxon>
        <taxon>Kitasatosporales</taxon>
        <taxon>Streptomycetaceae</taxon>
        <taxon>Streptodolium</taxon>
    </lineage>
</organism>
<feature type="region of interest" description="Disordered" evidence="1">
    <location>
        <begin position="349"/>
        <end position="440"/>
    </location>
</feature>
<keyword evidence="2" id="KW-0732">Signal</keyword>
<dbReference type="EMBL" id="JBEZFP010000154">
    <property type="protein sequence ID" value="MEU8139109.1"/>
    <property type="molecule type" value="Genomic_DNA"/>
</dbReference>
<feature type="compositionally biased region" description="Gly residues" evidence="1">
    <location>
        <begin position="406"/>
        <end position="435"/>
    </location>
</feature>
<feature type="compositionally biased region" description="Pro residues" evidence="1">
    <location>
        <begin position="355"/>
        <end position="382"/>
    </location>
</feature>
<feature type="region of interest" description="Disordered" evidence="1">
    <location>
        <begin position="34"/>
        <end position="60"/>
    </location>
</feature>
<gene>
    <name evidence="3" type="ORF">AB0C36_37125</name>
</gene>
<feature type="compositionally biased region" description="Low complexity" evidence="1">
    <location>
        <begin position="383"/>
        <end position="405"/>
    </location>
</feature>